<dbReference type="GO" id="GO:0003887">
    <property type="term" value="F:DNA-directed DNA polymerase activity"/>
    <property type="evidence" value="ECO:0007669"/>
    <property type="project" value="TreeGrafter"/>
</dbReference>
<dbReference type="GO" id="GO:0006281">
    <property type="term" value="P:DNA repair"/>
    <property type="evidence" value="ECO:0007669"/>
    <property type="project" value="InterPro"/>
</dbReference>
<dbReference type="InterPro" id="IPR050116">
    <property type="entry name" value="DNA_polymerase-Y"/>
</dbReference>
<sequence>MRPNLRGKPAGVTPYPGDTGCVIARSYEAKEWGVKTGDMVRDAKRKCPKIEIIEARPALYQIYHREILKAIESCTSNITPLSIDEFAIKLSGSEMSYQSSRNLALKIKKAIYDVGDWLKCSVGVGPNRFLAKVAGESKKPDGLTIVKLEELDNFYKSIKLRDIPGINFQMEKCLARFGIYSAYDFYRKDQFTMSKILKHPGKVWYFRLRGYEVDDFEIETKNCGHSHVLAPSLRTKESAISVIEKLAHKTAYRLRKGGFLAGGVFVSIHFLRGGFYHQAKRVSPFSDTTTLVRQIKNLLKGCNWREPILVAISTFNLVRKQNIQISIFPEVEKLRQISKALDEVNDTYGADTLYYASMQKGIDSAPDRIPFGRVRYDIRNF</sequence>
<reference evidence="3 4" key="1">
    <citation type="journal article" date="2016" name="Nat. Commun.">
        <title>Thousands of microbial genomes shed light on interconnected biogeochemical processes in an aquifer system.</title>
        <authorList>
            <person name="Anantharaman K."/>
            <person name="Brown C.T."/>
            <person name="Hug L.A."/>
            <person name="Sharon I."/>
            <person name="Castelle C.J."/>
            <person name="Probst A.J."/>
            <person name="Thomas B.C."/>
            <person name="Singh A."/>
            <person name="Wilkins M.J."/>
            <person name="Karaoz U."/>
            <person name="Brodie E.L."/>
            <person name="Williams K.H."/>
            <person name="Hubbard S.S."/>
            <person name="Banfield J.F."/>
        </authorList>
    </citation>
    <scope>NUCLEOTIDE SEQUENCE [LARGE SCALE GENOMIC DNA]</scope>
</reference>
<dbReference type="InterPro" id="IPR036775">
    <property type="entry name" value="DNA_pol_Y-fam_lit_finger_sf"/>
</dbReference>
<dbReference type="Pfam" id="PF00817">
    <property type="entry name" value="IMS"/>
    <property type="match status" value="1"/>
</dbReference>
<dbReference type="Gene3D" id="3.40.1170.60">
    <property type="match status" value="1"/>
</dbReference>
<dbReference type="GO" id="GO:0009432">
    <property type="term" value="P:SOS response"/>
    <property type="evidence" value="ECO:0007669"/>
    <property type="project" value="TreeGrafter"/>
</dbReference>
<evidence type="ECO:0000313" key="3">
    <source>
        <dbReference type="EMBL" id="OGD65174.1"/>
    </source>
</evidence>
<comment type="caution">
    <text evidence="3">The sequence shown here is derived from an EMBL/GenBank/DDBJ whole genome shotgun (WGS) entry which is preliminary data.</text>
</comment>
<dbReference type="STRING" id="1797472.A2215_02500"/>
<dbReference type="InterPro" id="IPR017961">
    <property type="entry name" value="DNA_pol_Y-fam_little_finger"/>
</dbReference>
<dbReference type="PANTHER" id="PTHR11076">
    <property type="entry name" value="DNA REPAIR POLYMERASE UMUC / TRANSFERASE FAMILY MEMBER"/>
    <property type="match status" value="1"/>
</dbReference>
<dbReference type="SUPFAM" id="SSF56672">
    <property type="entry name" value="DNA/RNA polymerases"/>
    <property type="match status" value="1"/>
</dbReference>
<dbReference type="Pfam" id="PF11799">
    <property type="entry name" value="IMS_C"/>
    <property type="match status" value="1"/>
</dbReference>
<dbReference type="GO" id="GO:0003684">
    <property type="term" value="F:damaged DNA binding"/>
    <property type="evidence" value="ECO:0007669"/>
    <property type="project" value="InterPro"/>
</dbReference>
<comment type="similarity">
    <text evidence="1">Belongs to the DNA polymerase type-Y family.</text>
</comment>
<proteinExistence type="inferred from homology"/>
<protein>
    <recommendedName>
        <fullName evidence="2">UmuC domain-containing protein</fullName>
    </recommendedName>
</protein>
<name>A0A1F5ED86_9BACT</name>
<dbReference type="InterPro" id="IPR001126">
    <property type="entry name" value="UmuC"/>
</dbReference>
<dbReference type="Proteomes" id="UP000178583">
    <property type="component" value="Unassembled WGS sequence"/>
</dbReference>
<dbReference type="SUPFAM" id="SSF100879">
    <property type="entry name" value="Lesion bypass DNA polymerase (Y-family), little finger domain"/>
    <property type="match status" value="1"/>
</dbReference>
<evidence type="ECO:0000313" key="4">
    <source>
        <dbReference type="Proteomes" id="UP000178583"/>
    </source>
</evidence>
<accession>A0A1F5ED86</accession>
<dbReference type="PROSITE" id="PS50173">
    <property type="entry name" value="UMUC"/>
    <property type="match status" value="1"/>
</dbReference>
<dbReference type="AlphaFoldDB" id="A0A1F5ED86"/>
<gene>
    <name evidence="3" type="ORF">A2215_02500</name>
</gene>
<evidence type="ECO:0000259" key="2">
    <source>
        <dbReference type="PROSITE" id="PS50173"/>
    </source>
</evidence>
<dbReference type="InterPro" id="IPR043502">
    <property type="entry name" value="DNA/RNA_pol_sf"/>
</dbReference>
<evidence type="ECO:0000256" key="1">
    <source>
        <dbReference type="ARBA" id="ARBA00010945"/>
    </source>
</evidence>
<dbReference type="Gene3D" id="3.30.70.270">
    <property type="match status" value="1"/>
</dbReference>
<feature type="domain" description="UmuC" evidence="2">
    <location>
        <begin position="1"/>
        <end position="167"/>
    </location>
</feature>
<dbReference type="InterPro" id="IPR043128">
    <property type="entry name" value="Rev_trsase/Diguanyl_cyclase"/>
</dbReference>
<dbReference type="PANTHER" id="PTHR11076:SF33">
    <property type="entry name" value="DNA POLYMERASE KAPPA"/>
    <property type="match status" value="1"/>
</dbReference>
<organism evidence="3 4">
    <name type="scientific">Candidatus Berkelbacteria bacterium RIFOXYA2_FULL_43_10</name>
    <dbReference type="NCBI Taxonomy" id="1797472"/>
    <lineage>
        <taxon>Bacteria</taxon>
        <taxon>Candidatus Berkelbacteria</taxon>
    </lineage>
</organism>
<dbReference type="EMBL" id="MEZY01000015">
    <property type="protein sequence ID" value="OGD65174.1"/>
    <property type="molecule type" value="Genomic_DNA"/>
</dbReference>
<dbReference type="GO" id="GO:0042276">
    <property type="term" value="P:error-prone translesion synthesis"/>
    <property type="evidence" value="ECO:0007669"/>
    <property type="project" value="TreeGrafter"/>
</dbReference>
<dbReference type="GO" id="GO:0005829">
    <property type="term" value="C:cytosol"/>
    <property type="evidence" value="ECO:0007669"/>
    <property type="project" value="TreeGrafter"/>
</dbReference>